<dbReference type="EMBL" id="MLJW01000310">
    <property type="protein sequence ID" value="OIQ89944.1"/>
    <property type="molecule type" value="Genomic_DNA"/>
</dbReference>
<dbReference type="InterPro" id="IPR009081">
    <property type="entry name" value="PP-bd_ACP"/>
</dbReference>
<accession>A0A1J5R1W7</accession>
<reference evidence="2" key="1">
    <citation type="submission" date="2016-10" db="EMBL/GenBank/DDBJ databases">
        <title>Sequence of Gallionella enrichment culture.</title>
        <authorList>
            <person name="Poehlein A."/>
            <person name="Muehling M."/>
            <person name="Daniel R."/>
        </authorList>
    </citation>
    <scope>NUCLEOTIDE SEQUENCE</scope>
</reference>
<dbReference type="PROSITE" id="PS50075">
    <property type="entry name" value="CARRIER"/>
    <property type="match status" value="1"/>
</dbReference>
<dbReference type="AlphaFoldDB" id="A0A1J5R1W7"/>
<comment type="caution">
    <text evidence="2">The sequence shown here is derived from an EMBL/GenBank/DDBJ whole genome shotgun (WGS) entry which is preliminary data.</text>
</comment>
<name>A0A1J5R1W7_9ZZZZ</name>
<protein>
    <submittedName>
        <fullName evidence="2">Aminoacyl carrier protein</fullName>
    </submittedName>
</protein>
<dbReference type="Pfam" id="PF00550">
    <property type="entry name" value="PP-binding"/>
    <property type="match status" value="1"/>
</dbReference>
<sequence length="79" mass="8606">MLTEDIQKIVLQHARLDPGVAVGVDSDLYALGMTSLATVNLMLALEDRYDIEFSDALLQRETFASVAALVRAVEALKQA</sequence>
<feature type="domain" description="Carrier" evidence="1">
    <location>
        <begin position="1"/>
        <end position="77"/>
    </location>
</feature>
<dbReference type="Gene3D" id="1.10.1200.10">
    <property type="entry name" value="ACP-like"/>
    <property type="match status" value="1"/>
</dbReference>
<evidence type="ECO:0000259" key="1">
    <source>
        <dbReference type="PROSITE" id="PS50075"/>
    </source>
</evidence>
<gene>
    <name evidence="2" type="ORF">GALL_281370</name>
</gene>
<evidence type="ECO:0000313" key="2">
    <source>
        <dbReference type="EMBL" id="OIQ89944.1"/>
    </source>
</evidence>
<dbReference type="InterPro" id="IPR036736">
    <property type="entry name" value="ACP-like_sf"/>
</dbReference>
<proteinExistence type="predicted"/>
<dbReference type="SUPFAM" id="SSF47336">
    <property type="entry name" value="ACP-like"/>
    <property type="match status" value="1"/>
</dbReference>
<dbReference type="NCBIfam" id="NF005480">
    <property type="entry name" value="PRK07081.1"/>
    <property type="match status" value="1"/>
</dbReference>
<organism evidence="2">
    <name type="scientific">mine drainage metagenome</name>
    <dbReference type="NCBI Taxonomy" id="410659"/>
    <lineage>
        <taxon>unclassified sequences</taxon>
        <taxon>metagenomes</taxon>
        <taxon>ecological metagenomes</taxon>
    </lineage>
</organism>